<dbReference type="InterPro" id="IPR036179">
    <property type="entry name" value="Ig-like_dom_sf"/>
</dbReference>
<evidence type="ECO:0000256" key="1">
    <source>
        <dbReference type="ARBA" id="ARBA00004496"/>
    </source>
</evidence>
<feature type="region of interest" description="Disordered" evidence="12">
    <location>
        <begin position="264"/>
        <end position="387"/>
    </location>
</feature>
<evidence type="ECO:0000256" key="2">
    <source>
        <dbReference type="ARBA" id="ARBA00022490"/>
    </source>
</evidence>
<evidence type="ECO:0000256" key="3">
    <source>
        <dbReference type="ARBA" id="ARBA00022692"/>
    </source>
</evidence>
<feature type="signal peptide" evidence="14">
    <location>
        <begin position="1"/>
        <end position="25"/>
    </location>
</feature>
<evidence type="ECO:0000256" key="5">
    <source>
        <dbReference type="ARBA" id="ARBA00022989"/>
    </source>
</evidence>
<keyword evidence="10" id="KW-0393">Immunoglobulin domain</keyword>
<sequence>MWGAAATPSLLPAAWLLALHTGLLAGVNITSPSALVRGTAGKAALLSVRYASASPDKPVVKWQLKRDKPVTVVQSIGTEIIGNLRPDYRDRIRVLENGSLLISPLQLADEGAYEVEVSITDDTFTGEKTINLTVDIPVSKPQVLVASSTVLELSEFFTLNCSHENGTKPTYTWLKDGRPLSNDSRLLLSPDQKILTITRVLMADDDVYSCVVENPISHGRSVPVKLTVYRRSSLYIILSTGGIFLLVTLVTVCACWKPSKKNLCSLPRPKQQADPPPPDYTEQDEEHPKHEAESVPRGTDHDRKTPLALYILKEQDPAASQEDSSPQAGRSPGRGARRYHRSPAPARPPRSPPGSPARSRNAPRLLRATGVPAIREQEEGSTLEISA</sequence>
<evidence type="ECO:0000259" key="15">
    <source>
        <dbReference type="PROSITE" id="PS50835"/>
    </source>
</evidence>
<dbReference type="EMBL" id="VXAV01008826">
    <property type="protein sequence ID" value="NXL92307.1"/>
    <property type="molecule type" value="Genomic_DNA"/>
</dbReference>
<feature type="compositionally biased region" description="Basic and acidic residues" evidence="12">
    <location>
        <begin position="286"/>
        <end position="305"/>
    </location>
</feature>
<dbReference type="SUPFAM" id="SSF48726">
    <property type="entry name" value="Immunoglobulin"/>
    <property type="match status" value="2"/>
</dbReference>
<dbReference type="InterPro" id="IPR013106">
    <property type="entry name" value="Ig_V-set"/>
</dbReference>
<keyword evidence="2" id="KW-0963">Cytoplasm</keyword>
<feature type="non-terminal residue" evidence="16">
    <location>
        <position position="1"/>
    </location>
</feature>
<feature type="chain" id="PRO_5029627387" evidence="14">
    <location>
        <begin position="26"/>
        <end position="387"/>
    </location>
</feature>
<feature type="transmembrane region" description="Helical" evidence="13">
    <location>
        <begin position="234"/>
        <end position="256"/>
    </location>
</feature>
<dbReference type="AlphaFoldDB" id="A0A7L0WMM5"/>
<reference evidence="16 17" key="1">
    <citation type="submission" date="2019-09" db="EMBL/GenBank/DDBJ databases">
        <title>Bird 10,000 Genomes (B10K) Project - Family phase.</title>
        <authorList>
            <person name="Zhang G."/>
        </authorList>
    </citation>
    <scope>NUCLEOTIDE SEQUENCE [LARGE SCALE GENOMIC DNA]</scope>
    <source>
        <strain evidence="16">B10K-DU-001-39</strain>
        <tissue evidence="16">Muscle</tissue>
    </source>
</reference>
<dbReference type="Proteomes" id="UP000562322">
    <property type="component" value="Unassembled WGS sequence"/>
</dbReference>
<keyword evidence="17" id="KW-1185">Reference proteome</keyword>
<dbReference type="Gene3D" id="2.60.40.10">
    <property type="entry name" value="Immunoglobulins"/>
    <property type="match status" value="2"/>
</dbReference>
<dbReference type="PANTHER" id="PTHR44888">
    <property type="entry name" value="HEPACAM FAMILY MEMBER 2-RELATED"/>
    <property type="match status" value="1"/>
</dbReference>
<dbReference type="InterPro" id="IPR003598">
    <property type="entry name" value="Ig_sub2"/>
</dbReference>
<organism evidence="16 17">
    <name type="scientific">Alectura lathami</name>
    <name type="common">Australian brush turkey</name>
    <dbReference type="NCBI Taxonomy" id="81907"/>
    <lineage>
        <taxon>Eukaryota</taxon>
        <taxon>Metazoa</taxon>
        <taxon>Chordata</taxon>
        <taxon>Craniata</taxon>
        <taxon>Vertebrata</taxon>
        <taxon>Euteleostomi</taxon>
        <taxon>Archelosauria</taxon>
        <taxon>Archosauria</taxon>
        <taxon>Dinosauria</taxon>
        <taxon>Saurischia</taxon>
        <taxon>Theropoda</taxon>
        <taxon>Coelurosauria</taxon>
        <taxon>Aves</taxon>
        <taxon>Neognathae</taxon>
        <taxon>Galloanserae</taxon>
        <taxon>Galliformes</taxon>
        <taxon>Megapodiidae</taxon>
        <taxon>Alectura</taxon>
    </lineage>
</organism>
<evidence type="ECO:0000256" key="9">
    <source>
        <dbReference type="ARBA" id="ARBA00023306"/>
    </source>
</evidence>
<dbReference type="SMART" id="SM00409">
    <property type="entry name" value="IG"/>
    <property type="match status" value="2"/>
</dbReference>
<dbReference type="Pfam" id="PF13927">
    <property type="entry name" value="Ig_3"/>
    <property type="match status" value="1"/>
</dbReference>
<keyword evidence="6 13" id="KW-0472">Membrane</keyword>
<evidence type="ECO:0000256" key="12">
    <source>
        <dbReference type="SAM" id="MobiDB-lite"/>
    </source>
</evidence>
<evidence type="ECO:0000256" key="8">
    <source>
        <dbReference type="ARBA" id="ARBA00023180"/>
    </source>
</evidence>
<evidence type="ECO:0000256" key="13">
    <source>
        <dbReference type="SAM" id="Phobius"/>
    </source>
</evidence>
<evidence type="ECO:0000256" key="7">
    <source>
        <dbReference type="ARBA" id="ARBA00023157"/>
    </source>
</evidence>
<dbReference type="InterPro" id="IPR007110">
    <property type="entry name" value="Ig-like_dom"/>
</dbReference>
<comment type="subcellular location">
    <subcellularLocation>
        <location evidence="1">Cytoplasm</location>
    </subcellularLocation>
    <subcellularLocation>
        <location evidence="11">Endomembrane system</location>
        <topology evidence="11">Single-pass type I membrane protein</topology>
    </subcellularLocation>
</comment>
<accession>A0A7L0WMM5</accession>
<keyword evidence="7" id="KW-1015">Disulfide bond</keyword>
<proteinExistence type="predicted"/>
<keyword evidence="9" id="KW-0131">Cell cycle</keyword>
<feature type="non-terminal residue" evidence="16">
    <location>
        <position position="387"/>
    </location>
</feature>
<comment type="caution">
    <text evidence="16">The sequence shown here is derived from an EMBL/GenBank/DDBJ whole genome shotgun (WGS) entry which is preliminary data.</text>
</comment>
<evidence type="ECO:0000256" key="10">
    <source>
        <dbReference type="ARBA" id="ARBA00023319"/>
    </source>
</evidence>
<evidence type="ECO:0000256" key="14">
    <source>
        <dbReference type="SAM" id="SignalP"/>
    </source>
</evidence>
<keyword evidence="4 14" id="KW-0732">Signal</keyword>
<keyword evidence="8" id="KW-0325">Glycoprotein</keyword>
<gene>
    <name evidence="16" type="primary">Hepacam_2</name>
    <name evidence="16" type="ORF">ALELAT_R06537</name>
</gene>
<feature type="compositionally biased region" description="Pro residues" evidence="12">
    <location>
        <begin position="345"/>
        <end position="355"/>
    </location>
</feature>
<dbReference type="GO" id="GO:0012505">
    <property type="term" value="C:endomembrane system"/>
    <property type="evidence" value="ECO:0007669"/>
    <property type="project" value="UniProtKB-SubCell"/>
</dbReference>
<evidence type="ECO:0000313" key="16">
    <source>
        <dbReference type="EMBL" id="NXL92307.1"/>
    </source>
</evidence>
<dbReference type="GO" id="GO:0005737">
    <property type="term" value="C:cytoplasm"/>
    <property type="evidence" value="ECO:0007669"/>
    <property type="project" value="UniProtKB-SubCell"/>
</dbReference>
<protein>
    <submittedName>
        <fullName evidence="16">HECAM protein</fullName>
    </submittedName>
</protein>
<evidence type="ECO:0000256" key="11">
    <source>
        <dbReference type="ARBA" id="ARBA00046288"/>
    </source>
</evidence>
<evidence type="ECO:0000256" key="4">
    <source>
        <dbReference type="ARBA" id="ARBA00022729"/>
    </source>
</evidence>
<dbReference type="InterPro" id="IPR003599">
    <property type="entry name" value="Ig_sub"/>
</dbReference>
<dbReference type="OrthoDB" id="9891523at2759"/>
<dbReference type="PROSITE" id="PS50835">
    <property type="entry name" value="IG_LIKE"/>
    <property type="match status" value="1"/>
</dbReference>
<keyword evidence="3 13" id="KW-0812">Transmembrane</keyword>
<dbReference type="Pfam" id="PF07686">
    <property type="entry name" value="V-set"/>
    <property type="match status" value="1"/>
</dbReference>
<evidence type="ECO:0000256" key="6">
    <source>
        <dbReference type="ARBA" id="ARBA00023136"/>
    </source>
</evidence>
<dbReference type="SMART" id="SM00408">
    <property type="entry name" value="IGc2"/>
    <property type="match status" value="1"/>
</dbReference>
<feature type="domain" description="Ig-like" evidence="15">
    <location>
        <begin position="141"/>
        <end position="227"/>
    </location>
</feature>
<evidence type="ECO:0000313" key="17">
    <source>
        <dbReference type="Proteomes" id="UP000562322"/>
    </source>
</evidence>
<dbReference type="PANTHER" id="PTHR44888:SF2">
    <property type="entry name" value="HEPATIC AND GLIAL CELL ADHESION MOLECULE"/>
    <property type="match status" value="1"/>
</dbReference>
<name>A0A7L0WMM5_ALELA</name>
<dbReference type="InterPro" id="IPR013783">
    <property type="entry name" value="Ig-like_fold"/>
</dbReference>
<dbReference type="FunFam" id="2.60.40.10:FF:000922">
    <property type="entry name" value="hepatocyte cell adhesion molecule isoform X1"/>
    <property type="match status" value="1"/>
</dbReference>
<keyword evidence="5 13" id="KW-1133">Transmembrane helix</keyword>
<dbReference type="InterPro" id="IPR052280">
    <property type="entry name" value="HEPACAM_domain"/>
</dbReference>